<dbReference type="InterPro" id="IPR007300">
    <property type="entry name" value="CidB/LrgB"/>
</dbReference>
<keyword evidence="3 5" id="KW-1133">Transmembrane helix</keyword>
<feature type="transmembrane region" description="Helical" evidence="5">
    <location>
        <begin position="62"/>
        <end position="82"/>
    </location>
</feature>
<dbReference type="Pfam" id="PF04172">
    <property type="entry name" value="LrgB"/>
    <property type="match status" value="1"/>
</dbReference>
<sequence length="230" mass="24236">MNEILETSSYFGLALTLFIYWIAHKISQKTKISFLNPILVASAIIIVILLVCDIGYETYETGASLLSLLLTPATICYAVPLYRQIQVLKKNVAAIIISVLCGSFSSIALVFGFSLLFRFDSQIYHSLLPKSVTTAIGIGLSEEMGGLTAITIAAIMITGLFGGAAAVGICRLFHITDPVAKGLAIGTASHAVGTSKAIELGEVEGAMSGLAIVISGLMTVLWSSTASGWL</sequence>
<dbReference type="Proteomes" id="UP000823927">
    <property type="component" value="Unassembled WGS sequence"/>
</dbReference>
<dbReference type="GO" id="GO:0016020">
    <property type="term" value="C:membrane"/>
    <property type="evidence" value="ECO:0007669"/>
    <property type="project" value="UniProtKB-SubCell"/>
</dbReference>
<keyword evidence="2 5" id="KW-0812">Transmembrane</keyword>
<comment type="subcellular location">
    <subcellularLocation>
        <location evidence="1">Membrane</location>
        <topology evidence="1">Multi-pass membrane protein</topology>
    </subcellularLocation>
</comment>
<protein>
    <submittedName>
        <fullName evidence="6">LrgB family protein</fullName>
    </submittedName>
</protein>
<dbReference type="PANTHER" id="PTHR30249:SF0">
    <property type="entry name" value="PLASTIDAL GLYCOLATE_GLYCERATE TRANSLOCATOR 1, CHLOROPLASTIC"/>
    <property type="match status" value="1"/>
</dbReference>
<evidence type="ECO:0000256" key="4">
    <source>
        <dbReference type="ARBA" id="ARBA00023136"/>
    </source>
</evidence>
<evidence type="ECO:0000256" key="5">
    <source>
        <dbReference type="SAM" id="Phobius"/>
    </source>
</evidence>
<evidence type="ECO:0000256" key="3">
    <source>
        <dbReference type="ARBA" id="ARBA00022989"/>
    </source>
</evidence>
<evidence type="ECO:0000313" key="6">
    <source>
        <dbReference type="EMBL" id="HIS48755.1"/>
    </source>
</evidence>
<keyword evidence="4 5" id="KW-0472">Membrane</keyword>
<accession>A0A9D1F776</accession>
<evidence type="ECO:0000313" key="7">
    <source>
        <dbReference type="Proteomes" id="UP000823927"/>
    </source>
</evidence>
<dbReference type="AlphaFoldDB" id="A0A9D1F776"/>
<feature type="transmembrane region" description="Helical" evidence="5">
    <location>
        <begin position="149"/>
        <end position="173"/>
    </location>
</feature>
<feature type="transmembrane region" description="Helical" evidence="5">
    <location>
        <begin position="6"/>
        <end position="23"/>
    </location>
</feature>
<feature type="transmembrane region" description="Helical" evidence="5">
    <location>
        <begin position="35"/>
        <end position="56"/>
    </location>
</feature>
<evidence type="ECO:0000256" key="2">
    <source>
        <dbReference type="ARBA" id="ARBA00022692"/>
    </source>
</evidence>
<organism evidence="6 7">
    <name type="scientific">Candidatus Scybalocola faecigallinarum</name>
    <dbReference type="NCBI Taxonomy" id="2840941"/>
    <lineage>
        <taxon>Bacteria</taxon>
        <taxon>Bacillati</taxon>
        <taxon>Bacillota</taxon>
        <taxon>Clostridia</taxon>
        <taxon>Lachnospirales</taxon>
        <taxon>Lachnospiraceae</taxon>
        <taxon>Lachnospiraceae incertae sedis</taxon>
        <taxon>Candidatus Scybalocola (ex Gilroy et al. 2021)</taxon>
    </lineage>
</organism>
<evidence type="ECO:0000256" key="1">
    <source>
        <dbReference type="ARBA" id="ARBA00004141"/>
    </source>
</evidence>
<reference evidence="6" key="1">
    <citation type="submission" date="2020-10" db="EMBL/GenBank/DDBJ databases">
        <authorList>
            <person name="Gilroy R."/>
        </authorList>
    </citation>
    <scope>NUCLEOTIDE SEQUENCE</scope>
    <source>
        <strain evidence="6">CHK178-757</strain>
    </source>
</reference>
<dbReference type="EMBL" id="DVIT01000062">
    <property type="protein sequence ID" value="HIS48755.1"/>
    <property type="molecule type" value="Genomic_DNA"/>
</dbReference>
<feature type="transmembrane region" description="Helical" evidence="5">
    <location>
        <begin position="94"/>
        <end position="117"/>
    </location>
</feature>
<proteinExistence type="predicted"/>
<name>A0A9D1F776_9FIRM</name>
<dbReference type="PANTHER" id="PTHR30249">
    <property type="entry name" value="PUTATIVE SEROTONIN TRANSPORTER"/>
    <property type="match status" value="1"/>
</dbReference>
<gene>
    <name evidence="6" type="ORF">IAB46_14635</name>
</gene>
<reference evidence="6" key="2">
    <citation type="journal article" date="2021" name="PeerJ">
        <title>Extensive microbial diversity within the chicken gut microbiome revealed by metagenomics and culture.</title>
        <authorList>
            <person name="Gilroy R."/>
            <person name="Ravi A."/>
            <person name="Getino M."/>
            <person name="Pursley I."/>
            <person name="Horton D.L."/>
            <person name="Alikhan N.F."/>
            <person name="Baker D."/>
            <person name="Gharbi K."/>
            <person name="Hall N."/>
            <person name="Watson M."/>
            <person name="Adriaenssens E.M."/>
            <person name="Foster-Nyarko E."/>
            <person name="Jarju S."/>
            <person name="Secka A."/>
            <person name="Antonio M."/>
            <person name="Oren A."/>
            <person name="Chaudhuri R.R."/>
            <person name="La Ragione R."/>
            <person name="Hildebrand F."/>
            <person name="Pallen M.J."/>
        </authorList>
    </citation>
    <scope>NUCLEOTIDE SEQUENCE</scope>
    <source>
        <strain evidence="6">CHK178-757</strain>
    </source>
</reference>
<comment type="caution">
    <text evidence="6">The sequence shown here is derived from an EMBL/GenBank/DDBJ whole genome shotgun (WGS) entry which is preliminary data.</text>
</comment>